<protein>
    <recommendedName>
        <fullName evidence="3">Dihydrodipicolinate reductase N-terminal domain-containing protein</fullName>
    </recommendedName>
</protein>
<organism evidence="1 2">
    <name type="scientific">Mycobacterium adipatum</name>
    <dbReference type="NCBI Taxonomy" id="1682113"/>
    <lineage>
        <taxon>Bacteria</taxon>
        <taxon>Bacillati</taxon>
        <taxon>Actinomycetota</taxon>
        <taxon>Actinomycetes</taxon>
        <taxon>Mycobacteriales</taxon>
        <taxon>Mycobacteriaceae</taxon>
        <taxon>Mycobacterium</taxon>
    </lineage>
</organism>
<accession>A0A172UGH7</accession>
<dbReference type="Proteomes" id="UP000077143">
    <property type="component" value="Chromosome"/>
</dbReference>
<reference evidence="1 2" key="1">
    <citation type="submission" date="2016-05" db="EMBL/GenBank/DDBJ databases">
        <title>Complete genome sequence of a phthalic acid esters degrading Mycobacterium sp. YC-RL4.</title>
        <authorList>
            <person name="Ren L."/>
            <person name="Fan S."/>
            <person name="Ruth N."/>
            <person name="Jia Y."/>
            <person name="Wang J."/>
            <person name="Qiao C."/>
        </authorList>
    </citation>
    <scope>NUCLEOTIDE SEQUENCE [LARGE SCALE GENOMIC DNA]</scope>
    <source>
        <strain evidence="1 2">YC-RL4</strain>
    </source>
</reference>
<evidence type="ECO:0008006" key="3">
    <source>
        <dbReference type="Google" id="ProtNLM"/>
    </source>
</evidence>
<gene>
    <name evidence="1" type="ORF">A7U43_00655</name>
</gene>
<sequence>MAEMAPPLRVIQWATGNVGSLALAADHEQPDLELVGAPVCHEAGTIPAVCDAEPGWVTHLDRGVVRPRRLVRP</sequence>
<dbReference type="EMBL" id="CP015596">
    <property type="protein sequence ID" value="ANE78035.1"/>
    <property type="molecule type" value="Genomic_DNA"/>
</dbReference>
<evidence type="ECO:0000313" key="2">
    <source>
        <dbReference type="Proteomes" id="UP000077143"/>
    </source>
</evidence>
<evidence type="ECO:0000313" key="1">
    <source>
        <dbReference type="EMBL" id="ANE78035.1"/>
    </source>
</evidence>
<name>A0A172UGH7_9MYCO</name>
<keyword evidence="2" id="KW-1185">Reference proteome</keyword>
<dbReference type="STRING" id="1682113.A7U43_00655"/>
<dbReference type="KEGG" id="madi:A7U43_00655"/>
<proteinExistence type="predicted"/>
<dbReference type="AlphaFoldDB" id="A0A172UGH7"/>